<keyword evidence="5 6" id="KW-0411">Iron-sulfur</keyword>
<dbReference type="EC" id="1.8.-.-" evidence="6"/>
<dbReference type="AlphaFoldDB" id="A0A218NMR7"/>
<dbReference type="InterPro" id="IPR039650">
    <property type="entry name" value="HdrA-like"/>
</dbReference>
<evidence type="ECO:0000313" key="8">
    <source>
        <dbReference type="Proteomes" id="UP000197679"/>
    </source>
</evidence>
<dbReference type="RefSeq" id="WP_088819933.1">
    <property type="nucleotide sequence ID" value="NZ_CP019964.1"/>
</dbReference>
<dbReference type="GO" id="GO:0016491">
    <property type="term" value="F:oxidoreductase activity"/>
    <property type="evidence" value="ECO:0007669"/>
    <property type="project" value="UniProtKB-UniRule"/>
</dbReference>
<dbReference type="PANTHER" id="PTHR43498:SF1">
    <property type="entry name" value="COB--COM HETERODISULFIDE REDUCTASE IRON-SULFUR SUBUNIT A"/>
    <property type="match status" value="1"/>
</dbReference>
<evidence type="ECO:0000256" key="3">
    <source>
        <dbReference type="ARBA" id="ARBA00023002"/>
    </source>
</evidence>
<dbReference type="GeneID" id="33313983"/>
<dbReference type="Gene3D" id="3.50.50.60">
    <property type="entry name" value="FAD/NAD(P)-binding domain"/>
    <property type="match status" value="1"/>
</dbReference>
<dbReference type="KEGG" id="marh:Mia14_0428"/>
<organism evidence="7 8">
    <name type="scientific">Candidatus Mancarchaeum acidiphilum</name>
    <dbReference type="NCBI Taxonomy" id="1920749"/>
    <lineage>
        <taxon>Archaea</taxon>
        <taxon>Candidatus Micrarchaeota</taxon>
        <taxon>Candidatus Mancarchaeum</taxon>
    </lineage>
</organism>
<evidence type="ECO:0000313" key="7">
    <source>
        <dbReference type="EMBL" id="ASI13746.1"/>
    </source>
</evidence>
<protein>
    <recommendedName>
        <fullName evidence="6">CoB--CoM heterodisulfide reductase iron-sulfur subunit A</fullName>
        <ecNumber evidence="6">1.8.-.-</ecNumber>
    </recommendedName>
</protein>
<comment type="function">
    <text evidence="6">Part of a complex that catalyzes the reversible reduction of CoM-S-S-CoB to the thiol-coenzymes H-S-CoM (coenzyme M) and H-S-CoB (coenzyme B).</text>
</comment>
<dbReference type="Pfam" id="PF12831">
    <property type="entry name" value="FAD_oxidored"/>
    <property type="match status" value="1"/>
</dbReference>
<name>A0A218NMR7_9ARCH</name>
<evidence type="ECO:0000256" key="6">
    <source>
        <dbReference type="RuleBase" id="RU366072"/>
    </source>
</evidence>
<keyword evidence="2 6" id="KW-0479">Metal-binding</keyword>
<dbReference type="InterPro" id="IPR036188">
    <property type="entry name" value="FAD/NAD-bd_sf"/>
</dbReference>
<dbReference type="UniPathway" id="UPA00647">
    <property type="reaction ID" value="UER00700"/>
</dbReference>
<keyword evidence="3 6" id="KW-0560">Oxidoreductase</keyword>
<reference evidence="7 8" key="1">
    <citation type="journal article" date="2017" name="Nat. Commun.">
        <title>'ARMAN' archaea depend on association with euryarchaeal host in culture and in situ.</title>
        <authorList>
            <person name="Golyshina O."/>
            <person name="Toshchakov S."/>
            <person name="Makarova K."/>
            <person name="Gavrilov S."/>
            <person name="Korzhenkov A."/>
            <person name="La Cono V."/>
            <person name="Arcadi E."/>
            <person name="Nechitaylo T."/>
            <person name="Ferrer M."/>
            <person name="Kublanov I."/>
            <person name="Wolf Y."/>
            <person name="Yakimov M."/>
            <person name="Golyshin P."/>
            <person name="Slesarev A."/>
            <person name="Kozyavkin S."/>
        </authorList>
    </citation>
    <scope>NUCLEOTIDE SEQUENCE [LARGE SCALE GENOMIC DNA]</scope>
    <source>
        <strain evidence="7 8">Mia14</strain>
    </source>
</reference>
<dbReference type="EMBL" id="CP019964">
    <property type="protein sequence ID" value="ASI13746.1"/>
    <property type="molecule type" value="Genomic_DNA"/>
</dbReference>
<dbReference type="PANTHER" id="PTHR43498">
    <property type="entry name" value="FERREDOXIN:COB-COM HETERODISULFIDE REDUCTASE SUBUNIT A"/>
    <property type="match status" value="1"/>
</dbReference>
<dbReference type="Proteomes" id="UP000197679">
    <property type="component" value="Chromosome"/>
</dbReference>
<evidence type="ECO:0000256" key="2">
    <source>
        <dbReference type="ARBA" id="ARBA00022723"/>
    </source>
</evidence>
<keyword evidence="6" id="KW-0274">FAD</keyword>
<dbReference type="SUPFAM" id="SSF51905">
    <property type="entry name" value="FAD/NAD(P)-binding domain"/>
    <property type="match status" value="1"/>
</dbReference>
<evidence type="ECO:0000256" key="4">
    <source>
        <dbReference type="ARBA" id="ARBA00023004"/>
    </source>
</evidence>
<comment type="cofactor">
    <cofactor evidence="6">
        <name>FAD</name>
        <dbReference type="ChEBI" id="CHEBI:57692"/>
    </cofactor>
</comment>
<comment type="pathway">
    <text evidence="6">Cofactor metabolism; coenzyme M-coenzyme B heterodisulfide reduction; coenzyme B and coenzyme M from coenzyme M-coenzyme B heterodisulfide: step 1/1.</text>
</comment>
<dbReference type="GO" id="GO:0046872">
    <property type="term" value="F:metal ion binding"/>
    <property type="evidence" value="ECO:0007669"/>
    <property type="project" value="UniProtKB-KW"/>
</dbReference>
<evidence type="ECO:0000256" key="5">
    <source>
        <dbReference type="ARBA" id="ARBA00023014"/>
    </source>
</evidence>
<accession>A0A218NMR7</accession>
<keyword evidence="1 6" id="KW-0004">4Fe-4S</keyword>
<evidence type="ECO:0000256" key="1">
    <source>
        <dbReference type="ARBA" id="ARBA00022485"/>
    </source>
</evidence>
<keyword evidence="6" id="KW-0285">Flavoprotein</keyword>
<keyword evidence="8" id="KW-1185">Reference proteome</keyword>
<comment type="similarity">
    <text evidence="6">Belongs to the HdrA family.</text>
</comment>
<dbReference type="GO" id="GO:0051539">
    <property type="term" value="F:4 iron, 4 sulfur cluster binding"/>
    <property type="evidence" value="ECO:0007669"/>
    <property type="project" value="UniProtKB-UniRule"/>
</dbReference>
<comment type="cofactor">
    <cofactor evidence="6">
        <name>[4Fe-4S] cluster</name>
        <dbReference type="ChEBI" id="CHEBI:49883"/>
    </cofactor>
</comment>
<sequence length="438" mass="47683">MDSYDLVIVGGGPAGLGAALAGAKNGLKTAIIERNPMLGGNWTHSYVVSILGVYTYDGSEKIVGGIVDEIVETLKGFGGTKGKVGNFIPFRPDEMKLAVSHLADKYGISTYFNSLVIGCKLSGNRITSVTVVGKDGTHEVSGKEFVDSSGDADLSYYTASNAMEGKEGEGWHQEATIPFRIANVNEAELINFSKEHPELISAPLIEGKVSKIHINPPLVEKAKKENKLYLPNENTEFLFNTSREGEFICNATHAKIKDYKSGQEVAKAINDLRHQVASDFEFLKKNIAGFENSYLMDSSPGIGMRETRRGIGEYVLKRDDVLNGGRFEDHIARCGHPLEIHDPNKGLVYIHLNKGDSSWYEIPYRSIVQKGIDNLFIIGRCLSAEFDAQASARVSGTALAMGHAAGVAAKMCIRDNTPAKEVNVKELQQTLKEQGAIL</sequence>
<proteinExistence type="inferred from homology"/>
<gene>
    <name evidence="7" type="ORF">Mia14_0428</name>
</gene>
<keyword evidence="4 6" id="KW-0408">Iron</keyword>
<dbReference type="OrthoDB" id="168847at2157"/>
<comment type="subunit">
    <text evidence="6">The ferredoxin:CoB-CoM heterodisulfide reductase is composed of three subunits; HdrA, HdrB and HdrC.</text>
</comment>